<keyword evidence="3" id="KW-0732">Signal</keyword>
<evidence type="ECO:0000259" key="9">
    <source>
        <dbReference type="PROSITE" id="PS50820"/>
    </source>
</evidence>
<organism evidence="11">
    <name type="scientific">Guillardia theta</name>
    <name type="common">Cryptophyte</name>
    <name type="synonym">Cryptomonas phi</name>
    <dbReference type="NCBI Taxonomy" id="55529"/>
    <lineage>
        <taxon>Eukaryota</taxon>
        <taxon>Cryptophyceae</taxon>
        <taxon>Pyrenomonadales</taxon>
        <taxon>Geminigeraceae</taxon>
        <taxon>Guillardia</taxon>
    </lineage>
</organism>
<evidence type="ECO:0000256" key="5">
    <source>
        <dbReference type="ARBA" id="ARBA00023157"/>
    </source>
</evidence>
<dbReference type="SMART" id="SM00032">
    <property type="entry name" value="CCP"/>
    <property type="match status" value="5"/>
</dbReference>
<dbReference type="SMART" id="SM00326">
    <property type="entry name" value="SH3"/>
    <property type="match status" value="1"/>
</dbReference>
<dbReference type="Gene3D" id="2.60.120.200">
    <property type="match status" value="1"/>
</dbReference>
<dbReference type="SUPFAM" id="SSF57535">
    <property type="entry name" value="Complement control module/SCR domain"/>
    <property type="match status" value="3"/>
</dbReference>
<dbReference type="PROSITE" id="PS50820">
    <property type="entry name" value="LCCL"/>
    <property type="match status" value="1"/>
</dbReference>
<dbReference type="InterPro" id="IPR013320">
    <property type="entry name" value="ConA-like_dom_sf"/>
</dbReference>
<dbReference type="Gene3D" id="2.170.130.20">
    <property type="entry name" value="LCCL-like domain"/>
    <property type="match status" value="1"/>
</dbReference>
<evidence type="ECO:0000256" key="1">
    <source>
        <dbReference type="ARBA" id="ARBA00022443"/>
    </source>
</evidence>
<accession>A0A7S4JFE5</accession>
<keyword evidence="6" id="KW-0325">Glycoprotein</keyword>
<sequence>MDEEKKSNEEKYTRKHVPLADASKASHNLQLLSHPVDSELNAFFDPSLDAFVNPMLLKDLKIMNALQQELTARKEKMLLAADRQFSNPTSEGVKILASRNEKGATFQWGTRNPLTGVMRLDCSDSLMDAGSNGARPDRLWSKNRPLTGYPDPCGPGDPCRDPCAYQPCNVGETFVVECPPGCAVRAGMVIGGGTVDNPFMDASSICSAALTAGVGREDGSSLITLRVVPAVREYAGVRGGARSVTSIDYVWRNWSLADDPQVQEKFESPEFACCEGRGGRATSKLGDYTPIAKFRQGWGGVAWYGVRGFVLEGAEDETRSAFPGRDSKKLEKLLEREGQTESMLSVDGTRGSHSIAKGAAGVHGGGVWKAMTVEVWVKDKLMREEGTYLKSSGSAGFFLGTVDKQFAWGVGVGGEGKEMDFVLAPDWLTQPNEGKWIHLAGTYDEEDGMKLFIDGLFVGCSKTLSGPISIPADSLDIFAGGQPGSVSLLGDLNEVRVWSVARQQDEIFAGMHKTLQEVFLGPFPAGLELYWRFDFDPKACQLDWLPCGETCDEVRAYRMDLVKGSSFAPSSSLEIEMLTDAKGCRACPPYPSVDFARVSPSGNVAVLENVTIACEPLCLEEADADGGSRYPVCQWDMTYTPGIRCIPLCPPLNPVPHGVLSSSELVRSGTKVTLTCKEGYELEQGGISEAQCLDTHKFTYASLGPCVGLCPPYPPVPNAQIIRSSTRHPVSKMNNIGDQVKIVCDQDYVLSFDSKEVATCLEGGIYDFSSPQCLPVCHPYPSVPNGLVSITGPTVLGDVVEISCNKGYVLENAEDATATCGADHNYDHPQARCVAACPAYPAVDHGRVLVNGEEGRDLSNIREGDSLQVVCDDGYELGEYSQASPTAKCIATAKGGDYDPPHCRPGLAAAPPYGYSNCQPAVCVEIPKPPAPPPPPPPPPPVESKRLVKALFAYEAAAEIELSLEENDIIEVLREDDSGWWQGRKDGRVGWFPFNYVEII</sequence>
<proteinExistence type="predicted"/>
<dbReference type="PROSITE" id="PS50923">
    <property type="entry name" value="SUSHI"/>
    <property type="match status" value="1"/>
</dbReference>
<evidence type="ECO:0000259" key="8">
    <source>
        <dbReference type="PROSITE" id="PS50002"/>
    </source>
</evidence>
<evidence type="ECO:0000256" key="4">
    <source>
        <dbReference type="ARBA" id="ARBA00022737"/>
    </source>
</evidence>
<dbReference type="InterPro" id="IPR001452">
    <property type="entry name" value="SH3_domain"/>
</dbReference>
<dbReference type="PRINTS" id="PR00499">
    <property type="entry name" value="P67PHOX"/>
</dbReference>
<dbReference type="SUPFAM" id="SSF50044">
    <property type="entry name" value="SH3-domain"/>
    <property type="match status" value="1"/>
</dbReference>
<dbReference type="InterPro" id="IPR050350">
    <property type="entry name" value="Compl-Cell_Adhes-Reg"/>
</dbReference>
<dbReference type="PANTHER" id="PTHR19325">
    <property type="entry name" value="COMPLEMENT COMPONENT-RELATED SUSHI DOMAIN-CONTAINING"/>
    <property type="match status" value="1"/>
</dbReference>
<dbReference type="PRINTS" id="PR00452">
    <property type="entry name" value="SH3DOMAIN"/>
</dbReference>
<evidence type="ECO:0000256" key="7">
    <source>
        <dbReference type="PROSITE-ProRule" id="PRU00192"/>
    </source>
</evidence>
<dbReference type="SUPFAM" id="SSF49899">
    <property type="entry name" value="Concanavalin A-like lectins/glucanases"/>
    <property type="match status" value="1"/>
</dbReference>
<reference evidence="11" key="1">
    <citation type="submission" date="2021-01" db="EMBL/GenBank/DDBJ databases">
        <authorList>
            <person name="Corre E."/>
            <person name="Pelletier E."/>
            <person name="Niang G."/>
            <person name="Scheremetjew M."/>
            <person name="Finn R."/>
            <person name="Kale V."/>
            <person name="Holt S."/>
            <person name="Cochrane G."/>
            <person name="Meng A."/>
            <person name="Brown T."/>
            <person name="Cohen L."/>
        </authorList>
    </citation>
    <scope>NUCLEOTIDE SEQUENCE</scope>
    <source>
        <strain evidence="11">CCMP 2712</strain>
    </source>
</reference>
<dbReference type="InterPro" id="IPR036609">
    <property type="entry name" value="LCCL_sf"/>
</dbReference>
<evidence type="ECO:0000256" key="3">
    <source>
        <dbReference type="ARBA" id="ARBA00022729"/>
    </source>
</evidence>
<feature type="domain" description="Sushi" evidence="10">
    <location>
        <begin position="708"/>
        <end position="775"/>
    </location>
</feature>
<dbReference type="PROSITE" id="PS50002">
    <property type="entry name" value="SH3"/>
    <property type="match status" value="1"/>
</dbReference>
<gene>
    <name evidence="11" type="ORF">GTHE00462_LOCUS5318</name>
</gene>
<keyword evidence="1 7" id="KW-0728">SH3 domain</keyword>
<dbReference type="EMBL" id="HBKN01006638">
    <property type="protein sequence ID" value="CAE2261941.1"/>
    <property type="molecule type" value="Transcribed_RNA"/>
</dbReference>
<dbReference type="Pfam" id="PF07653">
    <property type="entry name" value="SH3_2"/>
    <property type="match status" value="1"/>
</dbReference>
<evidence type="ECO:0000256" key="6">
    <source>
        <dbReference type="ARBA" id="ARBA00023180"/>
    </source>
</evidence>
<protein>
    <submittedName>
        <fullName evidence="11">Uncharacterized protein</fullName>
    </submittedName>
</protein>
<dbReference type="Pfam" id="PF03815">
    <property type="entry name" value="LCCL"/>
    <property type="match status" value="1"/>
</dbReference>
<dbReference type="FunFam" id="2.30.30.40:FF:000072">
    <property type="entry name" value="Unconventional Myosin IB"/>
    <property type="match status" value="1"/>
</dbReference>
<dbReference type="Gene3D" id="2.10.70.10">
    <property type="entry name" value="Complement Module, domain 1"/>
    <property type="match status" value="3"/>
</dbReference>
<dbReference type="Pfam" id="PF00084">
    <property type="entry name" value="Sushi"/>
    <property type="match status" value="3"/>
</dbReference>
<dbReference type="InterPro" id="IPR035976">
    <property type="entry name" value="Sushi/SCR/CCP_sf"/>
</dbReference>
<dbReference type="Gene3D" id="2.30.30.40">
    <property type="entry name" value="SH3 Domains"/>
    <property type="match status" value="1"/>
</dbReference>
<dbReference type="InterPro" id="IPR004043">
    <property type="entry name" value="LCCL"/>
</dbReference>
<evidence type="ECO:0000313" key="11">
    <source>
        <dbReference type="EMBL" id="CAE2261941.1"/>
    </source>
</evidence>
<keyword evidence="4" id="KW-0677">Repeat</keyword>
<dbReference type="SMART" id="SM00560">
    <property type="entry name" value="LamGL"/>
    <property type="match status" value="1"/>
</dbReference>
<keyword evidence="2" id="KW-0768">Sushi</keyword>
<dbReference type="SUPFAM" id="SSF69848">
    <property type="entry name" value="LCCL domain"/>
    <property type="match status" value="1"/>
</dbReference>
<dbReference type="InterPro" id="IPR006558">
    <property type="entry name" value="LamG-like"/>
</dbReference>
<keyword evidence="5" id="KW-1015">Disulfide bond</keyword>
<dbReference type="PANTHER" id="PTHR19325:SF575">
    <property type="entry name" value="LOCOMOTION-RELATED PROTEIN HIKARU GENKI"/>
    <property type="match status" value="1"/>
</dbReference>
<dbReference type="Pfam" id="PF13385">
    <property type="entry name" value="Laminin_G_3"/>
    <property type="match status" value="1"/>
</dbReference>
<evidence type="ECO:0000256" key="2">
    <source>
        <dbReference type="ARBA" id="ARBA00022659"/>
    </source>
</evidence>
<evidence type="ECO:0000259" key="10">
    <source>
        <dbReference type="PROSITE" id="PS50923"/>
    </source>
</evidence>
<feature type="domain" description="LCCL" evidence="9">
    <location>
        <begin position="157"/>
        <end position="237"/>
    </location>
</feature>
<dbReference type="InterPro" id="IPR036028">
    <property type="entry name" value="SH3-like_dom_sf"/>
</dbReference>
<name>A0A7S4JFE5_GUITH</name>
<dbReference type="InterPro" id="IPR000436">
    <property type="entry name" value="Sushi_SCR_CCP_dom"/>
</dbReference>
<dbReference type="CDD" id="cd00033">
    <property type="entry name" value="CCP"/>
    <property type="match status" value="3"/>
</dbReference>
<dbReference type="AlphaFoldDB" id="A0A7S4JFE5"/>
<feature type="domain" description="SH3" evidence="8">
    <location>
        <begin position="943"/>
        <end position="1000"/>
    </location>
</feature>